<reference evidence="1 2" key="1">
    <citation type="submission" date="2024-01" db="EMBL/GenBank/DDBJ databases">
        <title>The genomes of 5 underutilized Papilionoideae crops provide insights into root nodulation and disease resistanc.</title>
        <authorList>
            <person name="Jiang F."/>
        </authorList>
    </citation>
    <scope>NUCLEOTIDE SEQUENCE [LARGE SCALE GENOMIC DNA]</scope>
    <source>
        <strain evidence="1">JINMINGXINNONG_FW02</strain>
        <tissue evidence="1">Leaves</tissue>
    </source>
</reference>
<accession>A0AAN9RFP7</accession>
<name>A0AAN9RFP7_PHACN</name>
<dbReference type="AlphaFoldDB" id="A0AAN9RFP7"/>
<dbReference type="Proteomes" id="UP001374584">
    <property type="component" value="Unassembled WGS sequence"/>
</dbReference>
<keyword evidence="2" id="KW-1185">Reference proteome</keyword>
<sequence>MPFTFVEFLCLFKTCNRDVIVAVVGWLVAMSRRWLLLLPKKLVVNVIATLLWKGWALINSSFFCHLV</sequence>
<proteinExistence type="predicted"/>
<evidence type="ECO:0000313" key="1">
    <source>
        <dbReference type="EMBL" id="KAK7370127.1"/>
    </source>
</evidence>
<organism evidence="1 2">
    <name type="scientific">Phaseolus coccineus</name>
    <name type="common">Scarlet runner bean</name>
    <name type="synonym">Phaseolus multiflorus</name>
    <dbReference type="NCBI Taxonomy" id="3886"/>
    <lineage>
        <taxon>Eukaryota</taxon>
        <taxon>Viridiplantae</taxon>
        <taxon>Streptophyta</taxon>
        <taxon>Embryophyta</taxon>
        <taxon>Tracheophyta</taxon>
        <taxon>Spermatophyta</taxon>
        <taxon>Magnoliopsida</taxon>
        <taxon>eudicotyledons</taxon>
        <taxon>Gunneridae</taxon>
        <taxon>Pentapetalae</taxon>
        <taxon>rosids</taxon>
        <taxon>fabids</taxon>
        <taxon>Fabales</taxon>
        <taxon>Fabaceae</taxon>
        <taxon>Papilionoideae</taxon>
        <taxon>50 kb inversion clade</taxon>
        <taxon>NPAAA clade</taxon>
        <taxon>indigoferoid/millettioid clade</taxon>
        <taxon>Phaseoleae</taxon>
        <taxon>Phaseolus</taxon>
    </lineage>
</organism>
<dbReference type="EMBL" id="JAYMYR010000004">
    <property type="protein sequence ID" value="KAK7370127.1"/>
    <property type="molecule type" value="Genomic_DNA"/>
</dbReference>
<gene>
    <name evidence="1" type="ORF">VNO80_12183</name>
</gene>
<evidence type="ECO:0000313" key="2">
    <source>
        <dbReference type="Proteomes" id="UP001374584"/>
    </source>
</evidence>
<protein>
    <submittedName>
        <fullName evidence="1">Uncharacterized protein</fullName>
    </submittedName>
</protein>
<comment type="caution">
    <text evidence="1">The sequence shown here is derived from an EMBL/GenBank/DDBJ whole genome shotgun (WGS) entry which is preliminary data.</text>
</comment>